<dbReference type="GO" id="GO:0003677">
    <property type="term" value="F:DNA binding"/>
    <property type="evidence" value="ECO:0007669"/>
    <property type="project" value="InterPro"/>
</dbReference>
<name>A0AAV9Z0N2_9AGAR</name>
<evidence type="ECO:0000313" key="3">
    <source>
        <dbReference type="Proteomes" id="UP001362999"/>
    </source>
</evidence>
<accession>A0AAV9Z0N2</accession>
<comment type="caution">
    <text evidence="2">The sequence shown here is derived from an EMBL/GenBank/DDBJ whole genome shotgun (WGS) entry which is preliminary data.</text>
</comment>
<protein>
    <submittedName>
        <fullName evidence="2">Uncharacterized protein</fullName>
    </submittedName>
</protein>
<sequence length="785" mass="88084">MTTKYLTQGPEQHHEFQNLPSAQCAEKAAADKAAAEKAAGSSGSGPDAMVLENYCTQQAVVRDWNIFLEFALKHKGLKDRVVDELALLYYLEYTGERCKRTRKVIDIPGTRVGASQIKKLFFGVLRIRKEQDAADEALAARRPATSVFVLDSLKTRMDEALQRNRGIFDEGEDCPDIIANTWLSEVDQEQQDKIGLSFLAHWHLNPVINPGYSTFIAHLHPEKCPLGVFAIFLHWLYDVRELPSVMDIDFSEMNVDSEETSKMGWVRSQTYADVYSPGMPRKMSFCIGTSNLIYGVQAILGAAGYRADEVYDPVWRHVDVPEEFLDLMCPMAEEKRAPIVGKQNLVGAVRHWDMIIALRAYLFQCAAAIFQKCPNSAIFKLPALANRDVQNWMKTEFPEKLSRLRAEAGSSIDLERNQNSEIHRALSQVTTYLVHQNNDIRKLKEVLERRTAPLSPAQGFSAATYHHRASWNDEQQALPFAEASYFVMIATLERGTAVRLTASLDDVFEVLHVWSLPLSSSLQPLTPTSPIIVHRDENNNKTGTYKTHDDSTPRAFVNLPSPHTPRQPTQVDYILPSPAAFYPKDGPIGLFPPVLGQRAANWIDIFKLIRRPELCWIKCGLKTGLDDYGSVDELWRVYAQGETVFTSTGVQMGVKPPLRDVEAHFYSQWRTPPDVTQQQRKQIQKAWSRFREIPEWIAKSSDRRQVPPTVIIAELNEMLIDGGVGSLNQLSNKVAEMRKNSAAAASEYTAASSSSTSDSDLQSNSSVPTTQLGSAIVLSKEEEGH</sequence>
<feature type="compositionally biased region" description="Low complexity" evidence="1">
    <location>
        <begin position="742"/>
        <end position="766"/>
    </location>
</feature>
<dbReference type="AlphaFoldDB" id="A0AAV9Z0N2"/>
<evidence type="ECO:0000313" key="2">
    <source>
        <dbReference type="EMBL" id="KAK6966363.1"/>
    </source>
</evidence>
<reference evidence="2 3" key="1">
    <citation type="journal article" date="2024" name="J Genomics">
        <title>Draft genome sequencing and assembly of Favolaschia claudopus CIRM-BRFM 2984 isolated from oak limbs.</title>
        <authorList>
            <person name="Navarro D."/>
            <person name="Drula E."/>
            <person name="Chaduli D."/>
            <person name="Cazenave R."/>
            <person name="Ahrendt S."/>
            <person name="Wang J."/>
            <person name="Lipzen A."/>
            <person name="Daum C."/>
            <person name="Barry K."/>
            <person name="Grigoriev I.V."/>
            <person name="Favel A."/>
            <person name="Rosso M.N."/>
            <person name="Martin F."/>
        </authorList>
    </citation>
    <scope>NUCLEOTIDE SEQUENCE [LARGE SCALE GENOMIC DNA]</scope>
    <source>
        <strain evidence="2 3">CIRM-BRFM 2984</strain>
    </source>
</reference>
<keyword evidence="3" id="KW-1185">Reference proteome</keyword>
<proteinExistence type="predicted"/>
<organism evidence="2 3">
    <name type="scientific">Favolaschia claudopus</name>
    <dbReference type="NCBI Taxonomy" id="2862362"/>
    <lineage>
        <taxon>Eukaryota</taxon>
        <taxon>Fungi</taxon>
        <taxon>Dikarya</taxon>
        <taxon>Basidiomycota</taxon>
        <taxon>Agaricomycotina</taxon>
        <taxon>Agaricomycetes</taxon>
        <taxon>Agaricomycetidae</taxon>
        <taxon>Agaricales</taxon>
        <taxon>Marasmiineae</taxon>
        <taxon>Mycenaceae</taxon>
        <taxon>Favolaschia</taxon>
    </lineage>
</organism>
<feature type="region of interest" description="Disordered" evidence="1">
    <location>
        <begin position="742"/>
        <end position="785"/>
    </location>
</feature>
<dbReference type="Proteomes" id="UP001362999">
    <property type="component" value="Unassembled WGS sequence"/>
</dbReference>
<gene>
    <name evidence="2" type="ORF">R3P38DRAFT_3299881</name>
</gene>
<evidence type="ECO:0000256" key="1">
    <source>
        <dbReference type="SAM" id="MobiDB-lite"/>
    </source>
</evidence>
<dbReference type="Gene3D" id="1.10.443.20">
    <property type="entry name" value="Centromere DNA-binding protein complex CBF3 subunit, domain 2"/>
    <property type="match status" value="1"/>
</dbReference>
<dbReference type="EMBL" id="JAWWNJ010000280">
    <property type="protein sequence ID" value="KAK6966363.1"/>
    <property type="molecule type" value="Genomic_DNA"/>
</dbReference>
<dbReference type="InterPro" id="IPR038279">
    <property type="entry name" value="Ndc10_dom2_sf"/>
</dbReference>